<dbReference type="Proteomes" id="UP001183176">
    <property type="component" value="Unassembled WGS sequence"/>
</dbReference>
<dbReference type="Pfam" id="PF21531">
    <property type="entry name" value="Rv2175c_wHTH"/>
    <property type="match status" value="1"/>
</dbReference>
<dbReference type="InterPro" id="IPR048576">
    <property type="entry name" value="Rv2175c_wHTH"/>
</dbReference>
<evidence type="ECO:0000313" key="4">
    <source>
        <dbReference type="Proteomes" id="UP001183176"/>
    </source>
</evidence>
<evidence type="ECO:0000259" key="1">
    <source>
        <dbReference type="Pfam" id="PF18367"/>
    </source>
</evidence>
<dbReference type="EMBL" id="JAVREH010000007">
    <property type="protein sequence ID" value="MDT0261339.1"/>
    <property type="molecule type" value="Genomic_DNA"/>
</dbReference>
<feature type="domain" description="DNA-binding protein Rv2175c wHTH" evidence="2">
    <location>
        <begin position="4"/>
        <end position="53"/>
    </location>
</feature>
<protein>
    <submittedName>
        <fullName evidence="3">Rv2175c family DNA-binding protein</fullName>
    </submittedName>
</protein>
<comment type="caution">
    <text evidence="3">The sequence shown here is derived from an EMBL/GenBank/DDBJ whole genome shotgun (WGS) entry which is preliminary data.</text>
</comment>
<evidence type="ECO:0000259" key="2">
    <source>
        <dbReference type="Pfam" id="PF21531"/>
    </source>
</evidence>
<reference evidence="4" key="1">
    <citation type="submission" date="2023-07" db="EMBL/GenBank/DDBJ databases">
        <title>30 novel species of actinomycetes from the DSMZ collection.</title>
        <authorList>
            <person name="Nouioui I."/>
        </authorList>
    </citation>
    <scope>NUCLEOTIDE SEQUENCE [LARGE SCALE GENOMIC DNA]</scope>
    <source>
        <strain evidence="4">DSM 44399</strain>
    </source>
</reference>
<dbReference type="Pfam" id="PF18367">
    <property type="entry name" value="Rv2175c_C"/>
    <property type="match status" value="1"/>
</dbReference>
<name>A0ABU2J9L0_9ACTN</name>
<accession>A0ABU2J9L0</accession>
<dbReference type="GO" id="GO:0003677">
    <property type="term" value="F:DNA binding"/>
    <property type="evidence" value="ECO:0007669"/>
    <property type="project" value="UniProtKB-KW"/>
</dbReference>
<sequence length="116" mass="12507">MPDTTEPVLDLISLPESAELLAVPITRVHQLIKDGQLVVTLDDKGRRKLPRIFVAGGTVLKGLPGVITLLRDGGYNDAEVVDWLLRADDTLPGTPAQALAENRGTEVKRRAQAAAF</sequence>
<organism evidence="3 4">
    <name type="scientific">Jatrophihabitans lederbergiae</name>
    <dbReference type="NCBI Taxonomy" id="3075547"/>
    <lineage>
        <taxon>Bacteria</taxon>
        <taxon>Bacillati</taxon>
        <taxon>Actinomycetota</taxon>
        <taxon>Actinomycetes</taxon>
        <taxon>Jatrophihabitantales</taxon>
        <taxon>Jatrophihabitantaceae</taxon>
        <taxon>Jatrophihabitans</taxon>
    </lineage>
</organism>
<evidence type="ECO:0000313" key="3">
    <source>
        <dbReference type="EMBL" id="MDT0261339.1"/>
    </source>
</evidence>
<dbReference type="RefSeq" id="WP_311422495.1">
    <property type="nucleotide sequence ID" value="NZ_JAVREH010000007.1"/>
</dbReference>
<keyword evidence="3" id="KW-0238">DNA-binding</keyword>
<dbReference type="InterPro" id="IPR041098">
    <property type="entry name" value="Rv2175c_C"/>
</dbReference>
<proteinExistence type="predicted"/>
<gene>
    <name evidence="3" type="ORF">RM423_08015</name>
</gene>
<feature type="domain" description="Rv2175c C-terminal" evidence="1">
    <location>
        <begin position="61"/>
        <end position="115"/>
    </location>
</feature>
<keyword evidence="4" id="KW-1185">Reference proteome</keyword>